<name>A0AAV1E7I3_OLDCO</name>
<sequence length="206" mass="23052">MHIQLILFVLMSYVHISIVSGFQKETQSLEEEIGEWYVRMLDSTWRSSSSVISTAGYMSEIITSILENLVGEFQGTILQEATKALGEQMTFLKSFICFVEPTQCLSAHAETVAINAAHMLLRFDEVDTEMMKEIKLEISSLVRRVKPNDHAQACEIYTQALHTSKLLNLLLALAAREIKNFSNAFISNKALVLHAVQLKGSSSPVI</sequence>
<dbReference type="Proteomes" id="UP001161247">
    <property type="component" value="Chromosome 8"/>
</dbReference>
<feature type="chain" id="PRO_5043583944" evidence="1">
    <location>
        <begin position="22"/>
        <end position="206"/>
    </location>
</feature>
<accession>A0AAV1E7I3</accession>
<gene>
    <name evidence="2" type="ORF">OLC1_LOCUS22050</name>
</gene>
<keyword evidence="3" id="KW-1185">Reference proteome</keyword>
<evidence type="ECO:0000313" key="3">
    <source>
        <dbReference type="Proteomes" id="UP001161247"/>
    </source>
</evidence>
<reference evidence="2" key="1">
    <citation type="submission" date="2023-03" db="EMBL/GenBank/DDBJ databases">
        <authorList>
            <person name="Julca I."/>
        </authorList>
    </citation>
    <scope>NUCLEOTIDE SEQUENCE</scope>
</reference>
<dbReference type="EMBL" id="OX459125">
    <property type="protein sequence ID" value="CAI9115544.1"/>
    <property type="molecule type" value="Genomic_DNA"/>
</dbReference>
<proteinExistence type="predicted"/>
<dbReference type="AlphaFoldDB" id="A0AAV1E7I3"/>
<organism evidence="2 3">
    <name type="scientific">Oldenlandia corymbosa var. corymbosa</name>
    <dbReference type="NCBI Taxonomy" id="529605"/>
    <lineage>
        <taxon>Eukaryota</taxon>
        <taxon>Viridiplantae</taxon>
        <taxon>Streptophyta</taxon>
        <taxon>Embryophyta</taxon>
        <taxon>Tracheophyta</taxon>
        <taxon>Spermatophyta</taxon>
        <taxon>Magnoliopsida</taxon>
        <taxon>eudicotyledons</taxon>
        <taxon>Gunneridae</taxon>
        <taxon>Pentapetalae</taxon>
        <taxon>asterids</taxon>
        <taxon>lamiids</taxon>
        <taxon>Gentianales</taxon>
        <taxon>Rubiaceae</taxon>
        <taxon>Rubioideae</taxon>
        <taxon>Spermacoceae</taxon>
        <taxon>Hedyotis-Oldenlandia complex</taxon>
        <taxon>Oldenlandia</taxon>
    </lineage>
</organism>
<keyword evidence="1" id="KW-0732">Signal</keyword>
<evidence type="ECO:0000256" key="1">
    <source>
        <dbReference type="SAM" id="SignalP"/>
    </source>
</evidence>
<feature type="signal peptide" evidence="1">
    <location>
        <begin position="1"/>
        <end position="21"/>
    </location>
</feature>
<protein>
    <submittedName>
        <fullName evidence="2">OLC1v1016468C1</fullName>
    </submittedName>
</protein>
<evidence type="ECO:0000313" key="2">
    <source>
        <dbReference type="EMBL" id="CAI9115544.1"/>
    </source>
</evidence>